<dbReference type="PROSITE" id="PS51257">
    <property type="entry name" value="PROKAR_LIPOPROTEIN"/>
    <property type="match status" value="1"/>
</dbReference>
<sequence>MRAVVIAWLAMILAGCAASKGFDRGTLRDSLGQVTTDKDIQEVLALKPQLPAPFKLGVFLNSNRSNYKTRVWTDEEKNDLLTYGNRLKEAGVVSVIYLISEDTIPGHYGSGYVSTSNRDALKDLRLEAARYGADALLVITDVSSVDRYNNPAALLYLTIVGAYLVPGTQSDALVMMRSSLWDVRNGYLYATQDAEGIGKRIGPAFVTEDTDSVYAAKKMAIADLGRKLTDRLIQLNAQMP</sequence>
<dbReference type="OrthoDB" id="9777656at2"/>
<proteinExistence type="predicted"/>
<dbReference type="EMBL" id="LT828648">
    <property type="protein sequence ID" value="SLM48740.1"/>
    <property type="molecule type" value="Genomic_DNA"/>
</dbReference>
<dbReference type="RefSeq" id="WP_155970131.1">
    <property type="nucleotide sequence ID" value="NZ_LT828648.1"/>
</dbReference>
<accession>A0A1W1I6W3</accession>
<keyword evidence="3" id="KW-1185">Reference proteome</keyword>
<evidence type="ECO:0008006" key="4">
    <source>
        <dbReference type="Google" id="ProtNLM"/>
    </source>
</evidence>
<dbReference type="Proteomes" id="UP000192042">
    <property type="component" value="Chromosome I"/>
</dbReference>
<evidence type="ECO:0000256" key="1">
    <source>
        <dbReference type="SAM" id="SignalP"/>
    </source>
</evidence>
<dbReference type="STRING" id="1325564.NSJP_2573"/>
<reference evidence="2 3" key="1">
    <citation type="submission" date="2017-03" db="EMBL/GenBank/DDBJ databases">
        <authorList>
            <person name="Afonso C.L."/>
            <person name="Miller P.J."/>
            <person name="Scott M.A."/>
            <person name="Spackman E."/>
            <person name="Goraichik I."/>
            <person name="Dimitrov K.M."/>
            <person name="Suarez D.L."/>
            <person name="Swayne D.E."/>
        </authorList>
    </citation>
    <scope>NUCLEOTIDE SEQUENCE [LARGE SCALE GENOMIC DNA]</scope>
    <source>
        <strain evidence="2">Genome sequencing of Nitrospira japonica strain NJ11</strain>
    </source>
</reference>
<gene>
    <name evidence="2" type="ORF">NSJP_2573</name>
</gene>
<keyword evidence="1" id="KW-0732">Signal</keyword>
<name>A0A1W1I6W3_9BACT</name>
<dbReference type="KEGG" id="nja:NSJP_2573"/>
<dbReference type="AlphaFoldDB" id="A0A1W1I6W3"/>
<evidence type="ECO:0000313" key="2">
    <source>
        <dbReference type="EMBL" id="SLM48740.1"/>
    </source>
</evidence>
<evidence type="ECO:0000313" key="3">
    <source>
        <dbReference type="Proteomes" id="UP000192042"/>
    </source>
</evidence>
<feature type="signal peptide" evidence="1">
    <location>
        <begin position="1"/>
        <end position="17"/>
    </location>
</feature>
<feature type="chain" id="PRO_5012664276" description="Lipoprotein" evidence="1">
    <location>
        <begin position="18"/>
        <end position="240"/>
    </location>
</feature>
<organism evidence="2 3">
    <name type="scientific">Nitrospira japonica</name>
    <dbReference type="NCBI Taxonomy" id="1325564"/>
    <lineage>
        <taxon>Bacteria</taxon>
        <taxon>Pseudomonadati</taxon>
        <taxon>Nitrospirota</taxon>
        <taxon>Nitrospiria</taxon>
        <taxon>Nitrospirales</taxon>
        <taxon>Nitrospiraceae</taxon>
        <taxon>Nitrospira</taxon>
    </lineage>
</organism>
<protein>
    <recommendedName>
        <fullName evidence="4">Lipoprotein</fullName>
    </recommendedName>
</protein>